<sequence length="145" mass="16337">MPIIYYNHSVMVRSQAITVSEKRMAELERLLTDFCNQTNTVWAIFTTLTGQLLAQRGFVYSFDVLTIAALACGVFNSTMELARIIGEERFSQFLQEGKSHSIYYTCVNDDYLLVSLFDDRTLAGVVKVASEVFSKEVGKILKDGL</sequence>
<dbReference type="EMBL" id="MUKB01000044">
    <property type="protein sequence ID" value="OPX18069.1"/>
    <property type="molecule type" value="Genomic_DNA"/>
</dbReference>
<name>A0A1V4QFD3_UNCW3</name>
<dbReference type="Gene3D" id="3.30.450.30">
    <property type="entry name" value="Dynein light chain 2a, cytoplasmic"/>
    <property type="match status" value="1"/>
</dbReference>
<comment type="caution">
    <text evidence="1">The sequence shown here is derived from an EMBL/GenBank/DDBJ whole genome shotgun (WGS) entry which is preliminary data.</text>
</comment>
<evidence type="ECO:0000313" key="1">
    <source>
        <dbReference type="EMBL" id="OPX18069.1"/>
    </source>
</evidence>
<dbReference type="AlphaFoldDB" id="A0A1V4QFD3"/>
<gene>
    <name evidence="1" type="ORF">BXT86_03100</name>
</gene>
<dbReference type="SUPFAM" id="SSF103196">
    <property type="entry name" value="Roadblock/LC7 domain"/>
    <property type="match status" value="1"/>
</dbReference>
<reference evidence="2" key="1">
    <citation type="submission" date="2017-01" db="EMBL/GenBank/DDBJ databases">
        <title>Novel pathways for hydrocarbon cycling and metabolic interdependencies in hydrothermal sediment communities.</title>
        <authorList>
            <person name="Dombrowski N."/>
            <person name="Seitz K."/>
            <person name="Teske A."/>
            <person name="Baker B."/>
        </authorList>
    </citation>
    <scope>NUCLEOTIDE SEQUENCE [LARGE SCALE GENOMIC DNA]</scope>
</reference>
<proteinExistence type="predicted"/>
<accession>A0A1V4QFD3</accession>
<dbReference type="Proteomes" id="UP000191663">
    <property type="component" value="Unassembled WGS sequence"/>
</dbReference>
<evidence type="ECO:0000313" key="2">
    <source>
        <dbReference type="Proteomes" id="UP000191663"/>
    </source>
</evidence>
<protein>
    <submittedName>
        <fullName evidence="1">Uncharacterized protein</fullName>
    </submittedName>
</protein>
<organism evidence="1 2">
    <name type="scientific">candidate division WOR-3 bacterium 4484_100</name>
    <dbReference type="NCBI Taxonomy" id="1936077"/>
    <lineage>
        <taxon>Bacteria</taxon>
        <taxon>Bacteria division WOR-3</taxon>
    </lineage>
</organism>